<dbReference type="Gene3D" id="1.10.510.10">
    <property type="entry name" value="Transferase(Phosphotransferase) domain 1"/>
    <property type="match status" value="1"/>
</dbReference>
<dbReference type="GO" id="GO:0004672">
    <property type="term" value="F:protein kinase activity"/>
    <property type="evidence" value="ECO:0007669"/>
    <property type="project" value="InterPro"/>
</dbReference>
<dbReference type="GO" id="GO:0005524">
    <property type="term" value="F:ATP binding"/>
    <property type="evidence" value="ECO:0007669"/>
    <property type="project" value="InterPro"/>
</dbReference>
<accession>A0A2J6SX92</accession>
<dbReference type="OrthoDB" id="1911848at2759"/>
<sequence>MEGRARIIMDVGNTMAAIAFADQCLKYGNKFVSRCKTYLHAEDEAKELLISIESNWIKMETQMEILKKVAPNLDMRLQDMQSQVLSQLEGKLKTASYIIEQFKPDRFSRAKGAKVKQGDWNHDAGELEILTDAFSHMKPLAKSKFSLKKEALLGIVDEIEKWQARYDPSWILIMQMAALQKTQEGPESEQVPIIVAAKGLRDAARANQDSESKDQKSIWIEPDDIELNIQKIRNSSVQLSLGPDESMVLIDTMACNPAANITKTTKEVRNLARVLAEVDPSTFGLLKCRGVMRTSKPGSVHQLLDFKFIFDVPHKLTKPQSLRAVLLSENPYPLDERLELAKKLTASVLFVHTVQFVHKNIRPETIIIFQNECSEIGAPFLSGFEQFRLEDGATFLSGDDLWHHNLYRHPSRQGMQPEIEYVMQHDIYSLGVVLLEIGLWTSFALEDSECDSNLPTPSNIFDITKLDSLYPVSAAVEKKQRLEYLAAYELPPRLGRRYADIVLLCLRCLDPGDGMGDEKSSSAWTDQDGVVIGVRFIENVLTKMQEIRV</sequence>
<keyword evidence="3" id="KW-1185">Reference proteome</keyword>
<dbReference type="PANTHER" id="PTHR37542:SF1">
    <property type="entry name" value="PRION-INHIBITION AND PROPAGATION HELO DOMAIN-CONTAINING PROTEIN"/>
    <property type="match status" value="1"/>
</dbReference>
<dbReference type="PROSITE" id="PS50011">
    <property type="entry name" value="PROTEIN_KINASE_DOM"/>
    <property type="match status" value="1"/>
</dbReference>
<dbReference type="InParanoid" id="A0A2J6SX92"/>
<dbReference type="EMBL" id="KZ613855">
    <property type="protein sequence ID" value="PMD55392.1"/>
    <property type="molecule type" value="Genomic_DNA"/>
</dbReference>
<reference evidence="2 3" key="1">
    <citation type="submission" date="2016-04" db="EMBL/GenBank/DDBJ databases">
        <title>A degradative enzymes factory behind the ericoid mycorrhizal symbiosis.</title>
        <authorList>
            <consortium name="DOE Joint Genome Institute"/>
            <person name="Martino E."/>
            <person name="Morin E."/>
            <person name="Grelet G."/>
            <person name="Kuo A."/>
            <person name="Kohler A."/>
            <person name="Daghino S."/>
            <person name="Barry K."/>
            <person name="Choi C."/>
            <person name="Cichocki N."/>
            <person name="Clum A."/>
            <person name="Copeland A."/>
            <person name="Hainaut M."/>
            <person name="Haridas S."/>
            <person name="Labutti K."/>
            <person name="Lindquist E."/>
            <person name="Lipzen A."/>
            <person name="Khouja H.-R."/>
            <person name="Murat C."/>
            <person name="Ohm R."/>
            <person name="Olson A."/>
            <person name="Spatafora J."/>
            <person name="Veneault-Fourrey C."/>
            <person name="Henrissat B."/>
            <person name="Grigoriev I."/>
            <person name="Martin F."/>
            <person name="Perotto S."/>
        </authorList>
    </citation>
    <scope>NUCLEOTIDE SEQUENCE [LARGE SCALE GENOMIC DNA]</scope>
    <source>
        <strain evidence="2 3">E</strain>
    </source>
</reference>
<organism evidence="2 3">
    <name type="scientific">Hyaloscypha bicolor E</name>
    <dbReference type="NCBI Taxonomy" id="1095630"/>
    <lineage>
        <taxon>Eukaryota</taxon>
        <taxon>Fungi</taxon>
        <taxon>Dikarya</taxon>
        <taxon>Ascomycota</taxon>
        <taxon>Pezizomycotina</taxon>
        <taxon>Leotiomycetes</taxon>
        <taxon>Helotiales</taxon>
        <taxon>Hyaloscyphaceae</taxon>
        <taxon>Hyaloscypha</taxon>
        <taxon>Hyaloscypha bicolor</taxon>
    </lineage>
</organism>
<name>A0A2J6SX92_9HELO</name>
<evidence type="ECO:0000313" key="3">
    <source>
        <dbReference type="Proteomes" id="UP000235371"/>
    </source>
</evidence>
<dbReference type="GeneID" id="36586501"/>
<dbReference type="Proteomes" id="UP000235371">
    <property type="component" value="Unassembled WGS sequence"/>
</dbReference>
<dbReference type="InterPro" id="IPR000719">
    <property type="entry name" value="Prot_kinase_dom"/>
</dbReference>
<protein>
    <recommendedName>
        <fullName evidence="1">Protein kinase domain-containing protein</fullName>
    </recommendedName>
</protein>
<evidence type="ECO:0000313" key="2">
    <source>
        <dbReference type="EMBL" id="PMD55392.1"/>
    </source>
</evidence>
<dbReference type="PANTHER" id="PTHR37542">
    <property type="entry name" value="HELO DOMAIN-CONTAINING PROTEIN-RELATED"/>
    <property type="match status" value="1"/>
</dbReference>
<feature type="domain" description="Protein kinase" evidence="1">
    <location>
        <begin position="134"/>
        <end position="549"/>
    </location>
</feature>
<dbReference type="InterPro" id="IPR011009">
    <property type="entry name" value="Kinase-like_dom_sf"/>
</dbReference>
<dbReference type="AlphaFoldDB" id="A0A2J6SX92"/>
<dbReference type="SUPFAM" id="SSF56112">
    <property type="entry name" value="Protein kinase-like (PK-like)"/>
    <property type="match status" value="1"/>
</dbReference>
<proteinExistence type="predicted"/>
<evidence type="ECO:0000259" key="1">
    <source>
        <dbReference type="PROSITE" id="PS50011"/>
    </source>
</evidence>
<gene>
    <name evidence="2" type="ORF">K444DRAFT_596270</name>
</gene>
<dbReference type="RefSeq" id="XP_024732296.1">
    <property type="nucleotide sequence ID" value="XM_024878424.1"/>
</dbReference>